<dbReference type="STRING" id="45610.AOC03_08990"/>
<dbReference type="Pfam" id="PF00512">
    <property type="entry name" value="HisKA"/>
    <property type="match status" value="1"/>
</dbReference>
<dbReference type="Pfam" id="PF01590">
    <property type="entry name" value="GAF"/>
    <property type="match status" value="1"/>
</dbReference>
<dbReference type="InterPro" id="IPR003661">
    <property type="entry name" value="HisK_dim/P_dom"/>
</dbReference>
<name>A0A0M5MK70_9GAMM</name>
<evidence type="ECO:0000313" key="12">
    <source>
        <dbReference type="EMBL" id="ALF60155.1"/>
    </source>
</evidence>
<dbReference type="PRINTS" id="PR00344">
    <property type="entry name" value="BCTRLSENSOR"/>
</dbReference>
<keyword evidence="7" id="KW-0067">ATP-binding</keyword>
<keyword evidence="5" id="KW-0547">Nucleotide-binding</keyword>
<feature type="domain" description="Response regulatory" evidence="11">
    <location>
        <begin position="470"/>
        <end position="589"/>
    </location>
</feature>
<sequence length="596" mass="66795">METALSTYTYPLAKDEKSRIAMLKEYDVLNTNVEPAFTRLTELAKLFFDLPIVAISFFDEKTQYLKSPHGLGDICTTERDVSICNYTILSDEVLLVPNLLLDERFIYNPLVVEAPYLRFYAGAPIILYEGNKAFRVGALCLLDTKPNYTFDAEQADLLKQFAVMAADAMQLQKSQRMAKHANEMKSEFLANMSHEIRTPMNGIVGMIDMLDDTQLSYEQKEYVENIKVSSEHLLSVINGILDLSKVESGQMIIDAVPMNLSVLCNEVVSLFAAKARQRGLTLDYNYTEALSPYIKGDPVRLKQILTNLVNNAIKFTREGGEVRINVKHAPHCHCTPCIHSVVNSDSSDDNISNSVNKYNVTHNCDEMTLCITVTDTGVGIKPESLEAIFDAYNQADKSTHRLYGGTGLGLSVCKSLVGLMGGRIWADSVVDEGTSFQVLLPLPTLDKSQYEGWQYSERIEPEESSQHTGHVLLVEDDTVNAIIAKKALSSSGHMVTHVTDGQQALDEFAANPKQYDVILMDHHMPIMDGMQATIRLHELYDANDLPPIIALTANAMDGEREKYLQAGMQDYCTKPFKKEQLNSLVQYWLMYKRSMQ</sequence>
<evidence type="ECO:0000256" key="4">
    <source>
        <dbReference type="ARBA" id="ARBA00022679"/>
    </source>
</evidence>
<gene>
    <name evidence="12" type="ORF">AOC03_08990</name>
</gene>
<dbReference type="InterPro" id="IPR036890">
    <property type="entry name" value="HATPase_C_sf"/>
</dbReference>
<dbReference type="InterPro" id="IPR036097">
    <property type="entry name" value="HisK_dim/P_sf"/>
</dbReference>
<dbReference type="EC" id="2.7.13.3" evidence="2"/>
<dbReference type="FunFam" id="1.10.287.130:FF:000002">
    <property type="entry name" value="Two-component osmosensing histidine kinase"/>
    <property type="match status" value="1"/>
</dbReference>
<dbReference type="PANTHER" id="PTHR45339:SF1">
    <property type="entry name" value="HYBRID SIGNAL TRANSDUCTION HISTIDINE KINASE J"/>
    <property type="match status" value="1"/>
</dbReference>
<evidence type="ECO:0000256" key="7">
    <source>
        <dbReference type="ARBA" id="ARBA00022840"/>
    </source>
</evidence>
<feature type="domain" description="Histidine kinase" evidence="10">
    <location>
        <begin position="191"/>
        <end position="444"/>
    </location>
</feature>
<dbReference type="InterPro" id="IPR005467">
    <property type="entry name" value="His_kinase_dom"/>
</dbReference>
<keyword evidence="8" id="KW-0902">Two-component regulatory system</keyword>
<dbReference type="SMART" id="SM00388">
    <property type="entry name" value="HisKA"/>
    <property type="match status" value="1"/>
</dbReference>
<dbReference type="SMART" id="SM00065">
    <property type="entry name" value="GAF"/>
    <property type="match status" value="1"/>
</dbReference>
<dbReference type="SUPFAM" id="SSF47384">
    <property type="entry name" value="Homodimeric domain of signal transducing histidine kinase"/>
    <property type="match status" value="1"/>
</dbReference>
<evidence type="ECO:0000313" key="13">
    <source>
        <dbReference type="Proteomes" id="UP000059847"/>
    </source>
</evidence>
<dbReference type="PROSITE" id="PS50109">
    <property type="entry name" value="HIS_KIN"/>
    <property type="match status" value="1"/>
</dbReference>
<evidence type="ECO:0000259" key="11">
    <source>
        <dbReference type="PROSITE" id="PS50110"/>
    </source>
</evidence>
<reference evidence="12 13" key="1">
    <citation type="submission" date="2015-09" db="EMBL/GenBank/DDBJ databases">
        <title>Complete genome of Psychrobacter urativorans R10.10B.</title>
        <authorList>
            <person name="See-Too W.S."/>
            <person name="Chan K.G."/>
        </authorList>
    </citation>
    <scope>NUCLEOTIDE SEQUENCE [LARGE SCALE GENOMIC DNA]</scope>
    <source>
        <strain evidence="12 13">R10.10B</strain>
    </source>
</reference>
<dbReference type="Pfam" id="PF02518">
    <property type="entry name" value="HATPase_c"/>
    <property type="match status" value="1"/>
</dbReference>
<evidence type="ECO:0000256" key="1">
    <source>
        <dbReference type="ARBA" id="ARBA00000085"/>
    </source>
</evidence>
<feature type="modified residue" description="4-aspartylphosphate" evidence="9">
    <location>
        <position position="521"/>
    </location>
</feature>
<keyword evidence="3 9" id="KW-0597">Phosphoprotein</keyword>
<comment type="catalytic activity">
    <reaction evidence="1">
        <text>ATP + protein L-histidine = ADP + protein N-phospho-L-histidine.</text>
        <dbReference type="EC" id="2.7.13.3"/>
    </reaction>
</comment>
<protein>
    <recommendedName>
        <fullName evidence="2">histidine kinase</fullName>
        <ecNumber evidence="2">2.7.13.3</ecNumber>
    </recommendedName>
</protein>
<dbReference type="Gene3D" id="3.30.450.40">
    <property type="match status" value="1"/>
</dbReference>
<dbReference type="CDD" id="cd17546">
    <property type="entry name" value="REC_hyHK_CKI1_RcsC-like"/>
    <property type="match status" value="1"/>
</dbReference>
<proteinExistence type="predicted"/>
<dbReference type="EMBL" id="CP012678">
    <property type="protein sequence ID" value="ALF60155.1"/>
    <property type="molecule type" value="Genomic_DNA"/>
</dbReference>
<dbReference type="GO" id="GO:0005524">
    <property type="term" value="F:ATP binding"/>
    <property type="evidence" value="ECO:0007669"/>
    <property type="project" value="UniProtKB-KW"/>
</dbReference>
<dbReference type="InterPro" id="IPR029016">
    <property type="entry name" value="GAF-like_dom_sf"/>
</dbReference>
<dbReference type="PANTHER" id="PTHR45339">
    <property type="entry name" value="HYBRID SIGNAL TRANSDUCTION HISTIDINE KINASE J"/>
    <property type="match status" value="1"/>
</dbReference>
<dbReference type="KEGG" id="pur:AOC03_08990"/>
<evidence type="ECO:0000256" key="5">
    <source>
        <dbReference type="ARBA" id="ARBA00022741"/>
    </source>
</evidence>
<keyword evidence="13" id="KW-1185">Reference proteome</keyword>
<dbReference type="Gene3D" id="3.40.50.2300">
    <property type="match status" value="1"/>
</dbReference>
<evidence type="ECO:0000259" key="10">
    <source>
        <dbReference type="PROSITE" id="PS50109"/>
    </source>
</evidence>
<dbReference type="Gene3D" id="3.30.565.10">
    <property type="entry name" value="Histidine kinase-like ATPase, C-terminal domain"/>
    <property type="match status" value="1"/>
</dbReference>
<evidence type="ECO:0000256" key="9">
    <source>
        <dbReference type="PROSITE-ProRule" id="PRU00169"/>
    </source>
</evidence>
<dbReference type="InterPro" id="IPR001789">
    <property type="entry name" value="Sig_transdc_resp-reg_receiver"/>
</dbReference>
<dbReference type="GO" id="GO:0000155">
    <property type="term" value="F:phosphorelay sensor kinase activity"/>
    <property type="evidence" value="ECO:0007669"/>
    <property type="project" value="InterPro"/>
</dbReference>
<keyword evidence="6 12" id="KW-0418">Kinase</keyword>
<dbReference type="AlphaFoldDB" id="A0A0M5MK70"/>
<dbReference type="InterPro" id="IPR004358">
    <property type="entry name" value="Sig_transdc_His_kin-like_C"/>
</dbReference>
<dbReference type="OrthoDB" id="9797243at2"/>
<dbReference type="SMART" id="SM00387">
    <property type="entry name" value="HATPase_c"/>
    <property type="match status" value="1"/>
</dbReference>
<dbReference type="InterPro" id="IPR003018">
    <property type="entry name" value="GAF"/>
</dbReference>
<evidence type="ECO:0000256" key="2">
    <source>
        <dbReference type="ARBA" id="ARBA00012438"/>
    </source>
</evidence>
<dbReference type="InterPro" id="IPR003594">
    <property type="entry name" value="HATPase_dom"/>
</dbReference>
<dbReference type="Pfam" id="PF00072">
    <property type="entry name" value="Response_reg"/>
    <property type="match status" value="1"/>
</dbReference>
<keyword evidence="4" id="KW-0808">Transferase</keyword>
<dbReference type="SUPFAM" id="SSF52172">
    <property type="entry name" value="CheY-like"/>
    <property type="match status" value="1"/>
</dbReference>
<evidence type="ECO:0000256" key="8">
    <source>
        <dbReference type="ARBA" id="ARBA00023012"/>
    </source>
</evidence>
<dbReference type="Proteomes" id="UP000059847">
    <property type="component" value="Chromosome"/>
</dbReference>
<accession>A0A0M5MK70</accession>
<dbReference type="Gene3D" id="1.10.287.130">
    <property type="match status" value="1"/>
</dbReference>
<dbReference type="SUPFAM" id="SSF55781">
    <property type="entry name" value="GAF domain-like"/>
    <property type="match status" value="1"/>
</dbReference>
<dbReference type="CDD" id="cd16922">
    <property type="entry name" value="HATPase_EvgS-ArcB-TorS-like"/>
    <property type="match status" value="1"/>
</dbReference>
<organism evidence="12 13">
    <name type="scientific">Psychrobacter urativorans</name>
    <dbReference type="NCBI Taxonomy" id="45610"/>
    <lineage>
        <taxon>Bacteria</taxon>
        <taxon>Pseudomonadati</taxon>
        <taxon>Pseudomonadota</taxon>
        <taxon>Gammaproteobacteria</taxon>
        <taxon>Moraxellales</taxon>
        <taxon>Moraxellaceae</taxon>
        <taxon>Psychrobacter</taxon>
    </lineage>
</organism>
<dbReference type="CDD" id="cd00082">
    <property type="entry name" value="HisKA"/>
    <property type="match status" value="1"/>
</dbReference>
<evidence type="ECO:0000256" key="6">
    <source>
        <dbReference type="ARBA" id="ARBA00022777"/>
    </source>
</evidence>
<dbReference type="SUPFAM" id="SSF55874">
    <property type="entry name" value="ATPase domain of HSP90 chaperone/DNA topoisomerase II/histidine kinase"/>
    <property type="match status" value="1"/>
</dbReference>
<dbReference type="PROSITE" id="PS50110">
    <property type="entry name" value="RESPONSE_REGULATORY"/>
    <property type="match status" value="1"/>
</dbReference>
<dbReference type="InterPro" id="IPR011006">
    <property type="entry name" value="CheY-like_superfamily"/>
</dbReference>
<evidence type="ECO:0000256" key="3">
    <source>
        <dbReference type="ARBA" id="ARBA00022553"/>
    </source>
</evidence>
<dbReference type="SMART" id="SM00448">
    <property type="entry name" value="REC"/>
    <property type="match status" value="1"/>
</dbReference>